<evidence type="ECO:0000313" key="4">
    <source>
        <dbReference type="Proteomes" id="UP001162156"/>
    </source>
</evidence>
<evidence type="ECO:0000313" key="3">
    <source>
        <dbReference type="EMBL" id="KAJ8927879.1"/>
    </source>
</evidence>
<dbReference type="PANTHER" id="PTHR23312:SF8">
    <property type="entry name" value="ARMADILLO REPEAT-CONTAINING PROTEIN 5"/>
    <property type="match status" value="1"/>
</dbReference>
<dbReference type="PROSITE" id="PS50097">
    <property type="entry name" value="BTB"/>
    <property type="match status" value="1"/>
</dbReference>
<comment type="caution">
    <text evidence="3">The sequence shown here is derived from an EMBL/GenBank/DDBJ whole genome shotgun (WGS) entry which is preliminary data.</text>
</comment>
<dbReference type="Gene3D" id="1.25.10.10">
    <property type="entry name" value="Leucine-rich Repeat Variant"/>
    <property type="match status" value="1"/>
</dbReference>
<dbReference type="GO" id="GO:0005829">
    <property type="term" value="C:cytosol"/>
    <property type="evidence" value="ECO:0007669"/>
    <property type="project" value="TreeGrafter"/>
</dbReference>
<keyword evidence="4" id="KW-1185">Reference proteome</keyword>
<dbReference type="Gene3D" id="3.30.710.10">
    <property type="entry name" value="Potassium Channel Kv1.1, Chain A"/>
    <property type="match status" value="1"/>
</dbReference>
<reference evidence="3" key="1">
    <citation type="journal article" date="2023" name="Insect Mol. Biol.">
        <title>Genome sequencing provides insights into the evolution of gene families encoding plant cell wall-degrading enzymes in longhorned beetles.</title>
        <authorList>
            <person name="Shin N.R."/>
            <person name="Okamura Y."/>
            <person name="Kirsch R."/>
            <person name="Pauchet Y."/>
        </authorList>
    </citation>
    <scope>NUCLEOTIDE SEQUENCE</scope>
    <source>
        <strain evidence="3">RBIC_L_NR</strain>
    </source>
</reference>
<evidence type="ECO:0000259" key="2">
    <source>
        <dbReference type="PROSITE" id="PS50097"/>
    </source>
</evidence>
<organism evidence="3 4">
    <name type="scientific">Rhamnusium bicolor</name>
    <dbReference type="NCBI Taxonomy" id="1586634"/>
    <lineage>
        <taxon>Eukaryota</taxon>
        <taxon>Metazoa</taxon>
        <taxon>Ecdysozoa</taxon>
        <taxon>Arthropoda</taxon>
        <taxon>Hexapoda</taxon>
        <taxon>Insecta</taxon>
        <taxon>Pterygota</taxon>
        <taxon>Neoptera</taxon>
        <taxon>Endopterygota</taxon>
        <taxon>Coleoptera</taxon>
        <taxon>Polyphaga</taxon>
        <taxon>Cucujiformia</taxon>
        <taxon>Chrysomeloidea</taxon>
        <taxon>Cerambycidae</taxon>
        <taxon>Lepturinae</taxon>
        <taxon>Rhagiini</taxon>
        <taxon>Rhamnusium</taxon>
    </lineage>
</organism>
<proteinExistence type="predicted"/>
<feature type="region of interest" description="Disordered" evidence="1">
    <location>
        <begin position="459"/>
        <end position="501"/>
    </location>
</feature>
<sequence>MSEVKFEGALCALCKPQDNKTLLKLLVTIRKEVEWPKNKDNITKIREKGCLKQFVAILQSQQRNALDVALSILGNCVMDRDCTRDVVGTYNILSPLNQLLKRYCKEDSINGRVFRILGNICQHRDQWGNTIIDRKPQVVTYIVDFIKKVSKDELPADENFSEATIMMAIRTLRLLLNCQTVMSLVKTFGVLKAVGSLFIKYSIDWQEGQKNKSLLENIIKLFQDYSRYKYYHSIIEMRNTDRGDSLIYLSNVLVLAPKRIVKIVMNFIRISQLKSELPIPEICDRFIEVLKKYSIIKEFDGECVEYIQCLCYLLEHPANRNSERCGKCIPLLIQLLQEFQEPSNSVVECCILLIATLYKCRYDDSLLFEQLRCNIIKILVEKLRWLVGSSTVLNVEHKNVKKRKYEIGDCKIGNKRYGINNGISITPVSPSSSEESFWVRQHSPFSSDDEMDTFSYTKYDRSPSPCSSTDSDMPWSSPGSSPKSFKNDISDSDSDDYSPVCSEADGAEFPLPLLEEDVESVPDHERFAEITELKEDITSEHFNDKNICTSLKVKLLTEITKLLKSFTKLRPSVPQLASEELLIALLKCSGNFESTFSSSVDTIELICRILDAHDYLIPLMQTEFIQTVYDLTEIQHSKWCTKCSNYLFVGQTILRKFTSLAESGVGKGDIAHKLLRGDSKIKKQLVLVIPYIVKNKYILARLMLNCGGLEILMKLLREDTGLKKRSIKVLCAMASRKLEIANPKDLTTGLNRPKVIADKYKLNEDCANIVTFKLDDGTFLKADRDFLSEKSDFFSRLLKGDFKESTEDEIALHNVELKSLRCLLHLLECVDKTESIEIDLDLDTLLDVIVLSDRYLMVDLCVSLTDCVEQFRISPETIPNIYRWSLESGTNLLRVESIAYALVANIMDAERFVMFENLFALGYSEQLVEDIQKLLVRYLTSCASEYDSHSRRNKIMAHMKSLRGNLLKQFS</sequence>
<dbReference type="InterPro" id="IPR016024">
    <property type="entry name" value="ARM-type_fold"/>
</dbReference>
<dbReference type="AlphaFoldDB" id="A0AAV8WME3"/>
<name>A0AAV8WME3_9CUCU</name>
<dbReference type="InterPro" id="IPR011333">
    <property type="entry name" value="SKP1/BTB/POZ_sf"/>
</dbReference>
<dbReference type="Proteomes" id="UP001162156">
    <property type="component" value="Unassembled WGS sequence"/>
</dbReference>
<dbReference type="GO" id="GO:0009653">
    <property type="term" value="P:anatomical structure morphogenesis"/>
    <property type="evidence" value="ECO:0007669"/>
    <property type="project" value="TreeGrafter"/>
</dbReference>
<dbReference type="InterPro" id="IPR055445">
    <property type="entry name" value="ARM_ARMC5"/>
</dbReference>
<accession>A0AAV8WME3</accession>
<gene>
    <name evidence="3" type="ORF">NQ314_019623</name>
</gene>
<protein>
    <recommendedName>
        <fullName evidence="2">BTB domain-containing protein</fullName>
    </recommendedName>
</protein>
<dbReference type="InterPro" id="IPR011989">
    <property type="entry name" value="ARM-like"/>
</dbReference>
<evidence type="ECO:0000256" key="1">
    <source>
        <dbReference type="SAM" id="MobiDB-lite"/>
    </source>
</evidence>
<dbReference type="Pfam" id="PF00651">
    <property type="entry name" value="BTB"/>
    <property type="match status" value="1"/>
</dbReference>
<dbReference type="SUPFAM" id="SSF54695">
    <property type="entry name" value="POZ domain"/>
    <property type="match status" value="1"/>
</dbReference>
<dbReference type="PANTHER" id="PTHR23312">
    <property type="entry name" value="ARMC5 ARMADILLO REPEAT-CONTAINING -RELATED"/>
    <property type="match status" value="1"/>
</dbReference>
<feature type="domain" description="BTB" evidence="2">
    <location>
        <begin position="768"/>
        <end position="827"/>
    </location>
</feature>
<dbReference type="Pfam" id="PF24768">
    <property type="entry name" value="ARM_ARMC5"/>
    <property type="match status" value="1"/>
</dbReference>
<dbReference type="InterPro" id="IPR000210">
    <property type="entry name" value="BTB/POZ_dom"/>
</dbReference>
<dbReference type="EMBL" id="JANEYF010005509">
    <property type="protein sequence ID" value="KAJ8927879.1"/>
    <property type="molecule type" value="Genomic_DNA"/>
</dbReference>
<dbReference type="SUPFAM" id="SSF48371">
    <property type="entry name" value="ARM repeat"/>
    <property type="match status" value="2"/>
</dbReference>